<accession>A0A0G0IAM8</accession>
<comment type="caution">
    <text evidence="2">The sequence shown here is derived from an EMBL/GenBank/DDBJ whole genome shotgun (WGS) entry which is preliminary data.</text>
</comment>
<evidence type="ECO:0000313" key="3">
    <source>
        <dbReference type="Proteomes" id="UP000034366"/>
    </source>
</evidence>
<proteinExistence type="predicted"/>
<evidence type="ECO:0000256" key="1">
    <source>
        <dbReference type="SAM" id="Phobius"/>
    </source>
</evidence>
<name>A0A0G0IAM8_9BACT</name>
<sequence>MQDGGKKQSFIIVVLVIVLIFGGIGIYLLLSGRKPAQVTEDVPTIGPQRGAIGFVEPTTTVKIGSKEVSKGNFQKVEGGLIYYEEAGTVSTLPLTVDEIAVNCTDQPLATATELDYTQIKKVQVYNSETIIGKIPENEPIVVFAAMVGDALTAHTVALATASCPQ</sequence>
<dbReference type="Proteomes" id="UP000034366">
    <property type="component" value="Unassembled WGS sequence"/>
</dbReference>
<keyword evidence="1" id="KW-0472">Membrane</keyword>
<organism evidence="2 3">
    <name type="scientific">Candidatus Woesebacteria bacterium GW2011_GWD1_38_10</name>
    <dbReference type="NCBI Taxonomy" id="1618592"/>
    <lineage>
        <taxon>Bacteria</taxon>
        <taxon>Candidatus Woeseibacteriota</taxon>
    </lineage>
</organism>
<feature type="transmembrane region" description="Helical" evidence="1">
    <location>
        <begin position="9"/>
        <end position="30"/>
    </location>
</feature>
<gene>
    <name evidence="2" type="ORF">US67_C0043G0005</name>
</gene>
<keyword evidence="1" id="KW-1133">Transmembrane helix</keyword>
<evidence type="ECO:0000313" key="2">
    <source>
        <dbReference type="EMBL" id="KKQ48050.1"/>
    </source>
</evidence>
<reference evidence="2 3" key="1">
    <citation type="journal article" date="2015" name="Nature">
        <title>rRNA introns, odd ribosomes, and small enigmatic genomes across a large radiation of phyla.</title>
        <authorList>
            <person name="Brown C.T."/>
            <person name="Hug L.A."/>
            <person name="Thomas B.C."/>
            <person name="Sharon I."/>
            <person name="Castelle C.J."/>
            <person name="Singh A."/>
            <person name="Wilkins M.J."/>
            <person name="Williams K.H."/>
            <person name="Banfield J.F."/>
        </authorList>
    </citation>
    <scope>NUCLEOTIDE SEQUENCE [LARGE SCALE GENOMIC DNA]</scope>
</reference>
<protein>
    <submittedName>
        <fullName evidence="2">Uncharacterized protein</fullName>
    </submittedName>
</protein>
<dbReference type="AlphaFoldDB" id="A0A0G0IAM8"/>
<keyword evidence="1" id="KW-0812">Transmembrane</keyword>
<dbReference type="EMBL" id="LBTW01000043">
    <property type="protein sequence ID" value="KKQ48050.1"/>
    <property type="molecule type" value="Genomic_DNA"/>
</dbReference>